<feature type="region of interest" description="Disordered" evidence="1">
    <location>
        <begin position="112"/>
        <end position="143"/>
    </location>
</feature>
<evidence type="ECO:0000313" key="2">
    <source>
        <dbReference type="EMBL" id="GGZ20715.1"/>
    </source>
</evidence>
<sequence length="143" mass="16533">MVFYFLIKRVIDYLRRFKPKQKLNNDMELEGKIIQIMPEQSGNGRNGTWRKQDYILETEGQYPKKVCMTIWGDKIDQFALKEGEAVKVGIEIESREYNSRWYTDVKAWRVDRPGGGSAPAQSNNSNSEVSTFNDDGGEDILPF</sequence>
<accession>A0A918UMH8</accession>
<reference evidence="2" key="2">
    <citation type="submission" date="2020-09" db="EMBL/GenBank/DDBJ databases">
        <authorList>
            <person name="Sun Q."/>
            <person name="Kim S."/>
        </authorList>
    </citation>
    <scope>NUCLEOTIDE SEQUENCE</scope>
    <source>
        <strain evidence="2">KCTC 12368</strain>
    </source>
</reference>
<reference evidence="2" key="1">
    <citation type="journal article" date="2014" name="Int. J. Syst. Evol. Microbiol.">
        <title>Complete genome sequence of Corynebacterium casei LMG S-19264T (=DSM 44701T), isolated from a smear-ripened cheese.</title>
        <authorList>
            <consortium name="US DOE Joint Genome Institute (JGI-PGF)"/>
            <person name="Walter F."/>
            <person name="Albersmeier A."/>
            <person name="Kalinowski J."/>
            <person name="Ruckert C."/>
        </authorList>
    </citation>
    <scope>NUCLEOTIDE SEQUENCE</scope>
    <source>
        <strain evidence="2">KCTC 12368</strain>
    </source>
</reference>
<proteinExistence type="predicted"/>
<dbReference type="Proteomes" id="UP000619457">
    <property type="component" value="Unassembled WGS sequence"/>
</dbReference>
<comment type="caution">
    <text evidence="2">The sequence shown here is derived from an EMBL/GenBank/DDBJ whole genome shotgun (WGS) entry which is preliminary data.</text>
</comment>
<feature type="compositionally biased region" description="Polar residues" evidence="1">
    <location>
        <begin position="119"/>
        <end position="133"/>
    </location>
</feature>
<dbReference type="Pfam" id="PF11325">
    <property type="entry name" value="DUF3127"/>
    <property type="match status" value="1"/>
</dbReference>
<protein>
    <recommendedName>
        <fullName evidence="4">DUF3127 domain-containing protein</fullName>
    </recommendedName>
</protein>
<evidence type="ECO:0008006" key="4">
    <source>
        <dbReference type="Google" id="ProtNLM"/>
    </source>
</evidence>
<name>A0A918UMH8_9BACT</name>
<dbReference type="InterPro" id="IPR021474">
    <property type="entry name" value="DUF3127"/>
</dbReference>
<gene>
    <name evidence="2" type="ORF">GCM10007049_11630</name>
</gene>
<organism evidence="2 3">
    <name type="scientific">Echinicola pacifica</name>
    <dbReference type="NCBI Taxonomy" id="346377"/>
    <lineage>
        <taxon>Bacteria</taxon>
        <taxon>Pseudomonadati</taxon>
        <taxon>Bacteroidota</taxon>
        <taxon>Cytophagia</taxon>
        <taxon>Cytophagales</taxon>
        <taxon>Cyclobacteriaceae</taxon>
        <taxon>Echinicola</taxon>
    </lineage>
</organism>
<evidence type="ECO:0000256" key="1">
    <source>
        <dbReference type="SAM" id="MobiDB-lite"/>
    </source>
</evidence>
<evidence type="ECO:0000313" key="3">
    <source>
        <dbReference type="Proteomes" id="UP000619457"/>
    </source>
</evidence>
<dbReference type="EMBL" id="BMWX01000002">
    <property type="protein sequence ID" value="GGZ20715.1"/>
    <property type="molecule type" value="Genomic_DNA"/>
</dbReference>
<dbReference type="AlphaFoldDB" id="A0A918UMH8"/>
<keyword evidence="3" id="KW-1185">Reference proteome</keyword>